<dbReference type="InterPro" id="IPR055380">
    <property type="entry name" value="BBS2_hp_dom"/>
</dbReference>
<dbReference type="OrthoDB" id="2118026at2759"/>
<dbReference type="STRING" id="1754190.A0A1Y2AXF0"/>
<dbReference type="GO" id="GO:0031514">
    <property type="term" value="C:motile cilium"/>
    <property type="evidence" value="ECO:0007669"/>
    <property type="project" value="TreeGrafter"/>
</dbReference>
<dbReference type="InterPro" id="IPR029429">
    <property type="entry name" value="BBS2_Mid"/>
</dbReference>
<evidence type="ECO:0008006" key="7">
    <source>
        <dbReference type="Google" id="ProtNLM"/>
    </source>
</evidence>
<dbReference type="InterPro" id="IPR029430">
    <property type="entry name" value="BBS2_N"/>
</dbReference>
<feature type="domain" description="Ciliary BBSome complex subunit 2 middle region" evidence="2">
    <location>
        <begin position="157"/>
        <end position="257"/>
    </location>
</feature>
<dbReference type="InterPro" id="IPR036322">
    <property type="entry name" value="WD40_repeat_dom_sf"/>
</dbReference>
<dbReference type="InterPro" id="IPR055379">
    <property type="entry name" value="BBS2_pf_dom"/>
</dbReference>
<sequence>MLTKILTEDFELKISKNLCCAGKFDGKNLSIIFVSPGGKVYKYSPFLKGSENEFIELIDMEQEVISITCNQLDPSIDRDLLIIGTKNKLLLYDVEKNSDLFYQEISDEISTIISGYLCDSESPYILAGENCLVQGFDYHGDEVYWITTGDKVTNFAIEMDKKKNPILYVSSEDSYLRCFKNDQLIQEIPEQGLITNLCSLGHNTISYSMENGEIGVYSDYQKKWSVKTKYTVNSLIYPKNVINGLCIGYNNGLIELRDIDNGKLLFSNTGITNTIINDSPVAGFIYGDFTNNEEYSLIELTTDGKIIIYKKSLNYDHSIDYQNKIYELTKKKQDLLLEHKTLKERSLTISSNADILSKESILDSFVEIQINQEILDDKFLNGQIVLIVVPKENVTIDVINVSSIVLFEDNTFTIFPKVSKMQPPFHVPINFVHEIKGEISIKLLCQIRTKEGNINRVYDKKLEIPEFIMFKTVKNMDMDGVSNLKFTLNCKILDVVKWMKNNFLIKKKEDLTETFSSIRGNFIYLPDGSKISITAQISDDSLISVTIFTENLEIAGRCFQHLISVTDPSDINVVLRNFPTEKQKLIDILSNIEDFNVNRMKLSTEIATLSDQLVRFFILAEDSKEINDIQNLRKGYYAINNLNHDIFLEYSKRSSNHEQLVNALKDVNKIIHKAANLRYGKEKTAIISEAREAIKNNTISVLTNLLFD</sequence>
<dbReference type="Pfam" id="PF23353">
    <property type="entry name" value="BBS2_hp"/>
    <property type="match status" value="1"/>
</dbReference>
<dbReference type="SUPFAM" id="SSF50978">
    <property type="entry name" value="WD40 repeat-like"/>
    <property type="match status" value="1"/>
</dbReference>
<evidence type="ECO:0000259" key="1">
    <source>
        <dbReference type="Pfam" id="PF14781"/>
    </source>
</evidence>
<evidence type="ECO:0000313" key="5">
    <source>
        <dbReference type="EMBL" id="ORY27232.1"/>
    </source>
</evidence>
<feature type="domain" description="BBS2 platform" evidence="3">
    <location>
        <begin position="482"/>
        <end position="564"/>
    </location>
</feature>
<evidence type="ECO:0000313" key="6">
    <source>
        <dbReference type="Proteomes" id="UP000193920"/>
    </source>
</evidence>
<dbReference type="GO" id="GO:0034464">
    <property type="term" value="C:BBSome"/>
    <property type="evidence" value="ECO:0007669"/>
    <property type="project" value="InterPro"/>
</dbReference>
<dbReference type="GO" id="GO:0016020">
    <property type="term" value="C:membrane"/>
    <property type="evidence" value="ECO:0007669"/>
    <property type="project" value="TreeGrafter"/>
</dbReference>
<comment type="caution">
    <text evidence="5">The sequence shown here is derived from an EMBL/GenBank/DDBJ whole genome shotgun (WGS) entry which is preliminary data.</text>
</comment>
<feature type="domain" description="BBS2 hairpin" evidence="4">
    <location>
        <begin position="579"/>
        <end position="676"/>
    </location>
</feature>
<reference evidence="5 6" key="1">
    <citation type="submission" date="2016-08" db="EMBL/GenBank/DDBJ databases">
        <title>A Parts List for Fungal Cellulosomes Revealed by Comparative Genomics.</title>
        <authorList>
            <consortium name="DOE Joint Genome Institute"/>
            <person name="Haitjema C.H."/>
            <person name="Gilmore S.P."/>
            <person name="Henske J.K."/>
            <person name="Solomon K.V."/>
            <person name="De Groot R."/>
            <person name="Kuo A."/>
            <person name="Mondo S.J."/>
            <person name="Salamov A.A."/>
            <person name="Labutti K."/>
            <person name="Zhao Z."/>
            <person name="Chiniquy J."/>
            <person name="Barry K."/>
            <person name="Brewer H.M."/>
            <person name="Purvine S.O."/>
            <person name="Wright A.T."/>
            <person name="Boxma B."/>
            <person name="Van Alen T."/>
            <person name="Hackstein J.H."/>
            <person name="Baker S.E."/>
            <person name="Grigoriev I.V."/>
            <person name="O'Malley M.A."/>
        </authorList>
    </citation>
    <scope>NUCLEOTIDE SEQUENCE [LARGE SCALE GENOMIC DNA]</scope>
    <source>
        <strain evidence="5 6">G1</strain>
    </source>
</reference>
<proteinExistence type="predicted"/>
<protein>
    <recommendedName>
        <fullName evidence="7">Bardet-Biedl syndrome 2 protein homolog</fullName>
    </recommendedName>
</protein>
<evidence type="ECO:0000259" key="3">
    <source>
        <dbReference type="Pfam" id="PF23350"/>
    </source>
</evidence>
<dbReference type="InterPro" id="IPR016616">
    <property type="entry name" value="Bardet-Biedl_syndrome_2_prot"/>
</dbReference>
<feature type="domain" description="Ciliary BBSome complex subunit 2 N-terminal" evidence="1">
    <location>
        <begin position="21"/>
        <end position="115"/>
    </location>
</feature>
<accession>A0A1Y2AXF0</accession>
<dbReference type="EMBL" id="MCOG01000194">
    <property type="protein sequence ID" value="ORY27232.1"/>
    <property type="molecule type" value="Genomic_DNA"/>
</dbReference>
<keyword evidence="6" id="KW-1185">Reference proteome</keyword>
<dbReference type="PANTHER" id="PTHR32465:SF0">
    <property type="entry name" value="BARDET-BIEDL SYNDROME 2 PROTEIN"/>
    <property type="match status" value="1"/>
</dbReference>
<dbReference type="GO" id="GO:0036064">
    <property type="term" value="C:ciliary basal body"/>
    <property type="evidence" value="ECO:0007669"/>
    <property type="project" value="TreeGrafter"/>
</dbReference>
<organism evidence="5 6">
    <name type="scientific">Neocallimastix californiae</name>
    <dbReference type="NCBI Taxonomy" id="1754190"/>
    <lineage>
        <taxon>Eukaryota</taxon>
        <taxon>Fungi</taxon>
        <taxon>Fungi incertae sedis</taxon>
        <taxon>Chytridiomycota</taxon>
        <taxon>Chytridiomycota incertae sedis</taxon>
        <taxon>Neocallimastigomycetes</taxon>
        <taxon>Neocallimastigales</taxon>
        <taxon>Neocallimastigaceae</taxon>
        <taxon>Neocallimastix</taxon>
    </lineage>
</organism>
<dbReference type="GO" id="GO:1905515">
    <property type="term" value="P:non-motile cilium assembly"/>
    <property type="evidence" value="ECO:0007669"/>
    <property type="project" value="InterPro"/>
</dbReference>
<dbReference type="Pfam" id="PF14783">
    <property type="entry name" value="BBS2_Mid"/>
    <property type="match status" value="1"/>
</dbReference>
<evidence type="ECO:0000259" key="4">
    <source>
        <dbReference type="Pfam" id="PF23353"/>
    </source>
</evidence>
<gene>
    <name evidence="5" type="ORF">LY90DRAFT_674395</name>
</gene>
<dbReference type="Proteomes" id="UP000193920">
    <property type="component" value="Unassembled WGS sequence"/>
</dbReference>
<name>A0A1Y2AXF0_9FUNG</name>
<dbReference type="Pfam" id="PF14781">
    <property type="entry name" value="BBS2_N"/>
    <property type="match status" value="1"/>
</dbReference>
<evidence type="ECO:0000259" key="2">
    <source>
        <dbReference type="Pfam" id="PF14783"/>
    </source>
</evidence>
<dbReference type="PANTHER" id="PTHR32465">
    <property type="entry name" value="BARDET-BIEDL SYNDROME 2 PROTEIN"/>
    <property type="match status" value="1"/>
</dbReference>
<dbReference type="AlphaFoldDB" id="A0A1Y2AXF0"/>
<dbReference type="Pfam" id="PF23350">
    <property type="entry name" value="BBS2_pf"/>
    <property type="match status" value="1"/>
</dbReference>